<dbReference type="AlphaFoldDB" id="A0AAU9UFE9"/>
<evidence type="ECO:0000313" key="2">
    <source>
        <dbReference type="Proteomes" id="UP001153954"/>
    </source>
</evidence>
<evidence type="ECO:0000313" key="1">
    <source>
        <dbReference type="EMBL" id="CAH2097766.1"/>
    </source>
</evidence>
<accession>A0AAU9UFE9</accession>
<proteinExistence type="predicted"/>
<sequence>MRTGDSNERLASLFNMTRQNLERLINKARDCLTEGYVVLHLGMDHVTRNNIKERNLTIPRAIYGDDESSKAIIICDGTYIYMHKSVNFLFQ</sequence>
<comment type="caution">
    <text evidence="1">The sequence shown here is derived from an EMBL/GenBank/DDBJ whole genome shotgun (WGS) entry which is preliminary data.</text>
</comment>
<keyword evidence="2" id="KW-1185">Reference proteome</keyword>
<dbReference type="EMBL" id="CAKOGL010000018">
    <property type="protein sequence ID" value="CAH2097766.1"/>
    <property type="molecule type" value="Genomic_DNA"/>
</dbReference>
<organism evidence="1 2">
    <name type="scientific">Euphydryas editha</name>
    <name type="common">Edith's checkerspot</name>
    <dbReference type="NCBI Taxonomy" id="104508"/>
    <lineage>
        <taxon>Eukaryota</taxon>
        <taxon>Metazoa</taxon>
        <taxon>Ecdysozoa</taxon>
        <taxon>Arthropoda</taxon>
        <taxon>Hexapoda</taxon>
        <taxon>Insecta</taxon>
        <taxon>Pterygota</taxon>
        <taxon>Neoptera</taxon>
        <taxon>Endopterygota</taxon>
        <taxon>Lepidoptera</taxon>
        <taxon>Glossata</taxon>
        <taxon>Ditrysia</taxon>
        <taxon>Papilionoidea</taxon>
        <taxon>Nymphalidae</taxon>
        <taxon>Nymphalinae</taxon>
        <taxon>Euphydryas</taxon>
    </lineage>
</organism>
<protein>
    <submittedName>
        <fullName evidence="1">Uncharacterized protein</fullName>
    </submittedName>
</protein>
<dbReference type="Proteomes" id="UP001153954">
    <property type="component" value="Unassembled WGS sequence"/>
</dbReference>
<name>A0AAU9UFE9_EUPED</name>
<reference evidence="1" key="1">
    <citation type="submission" date="2022-03" db="EMBL/GenBank/DDBJ databases">
        <authorList>
            <person name="Tunstrom K."/>
        </authorList>
    </citation>
    <scope>NUCLEOTIDE SEQUENCE</scope>
</reference>
<gene>
    <name evidence="1" type="ORF">EEDITHA_LOCUS12951</name>
</gene>